<dbReference type="Pfam" id="PF03735">
    <property type="entry name" value="ENT"/>
    <property type="match status" value="1"/>
</dbReference>
<dbReference type="InterPro" id="IPR036142">
    <property type="entry name" value="ENT_dom-like_sf"/>
</dbReference>
<reference evidence="4 5" key="1">
    <citation type="submission" date="2018-04" db="EMBL/GenBank/DDBJ databases">
        <authorList>
            <person name="Vogel A."/>
        </authorList>
    </citation>
    <scope>NUCLEOTIDE SEQUENCE [LARGE SCALE GENOMIC DNA]</scope>
</reference>
<dbReference type="Proteomes" id="UP000595140">
    <property type="component" value="Unassembled WGS sequence"/>
</dbReference>
<dbReference type="SUPFAM" id="SSF158639">
    <property type="entry name" value="ENT-like"/>
    <property type="match status" value="1"/>
</dbReference>
<dbReference type="SMART" id="SM01191">
    <property type="entry name" value="ENT"/>
    <property type="match status" value="1"/>
</dbReference>
<dbReference type="InterPro" id="IPR005491">
    <property type="entry name" value="ENT_dom"/>
</dbReference>
<dbReference type="SMART" id="SM00743">
    <property type="entry name" value="Agenet"/>
    <property type="match status" value="2"/>
</dbReference>
<keyword evidence="5" id="KW-1185">Reference proteome</keyword>
<dbReference type="EMBL" id="OOIL02006792">
    <property type="protein sequence ID" value="VFR01863.1"/>
    <property type="molecule type" value="Genomic_DNA"/>
</dbReference>
<comment type="subcellular location">
    <subcellularLocation>
        <location evidence="1">Nucleus</location>
    </subcellularLocation>
</comment>
<dbReference type="GO" id="GO:0005634">
    <property type="term" value="C:nucleus"/>
    <property type="evidence" value="ECO:0007669"/>
    <property type="project" value="UniProtKB-SubCell"/>
</dbReference>
<dbReference type="Pfam" id="PF05641">
    <property type="entry name" value="Agenet"/>
    <property type="match status" value="1"/>
</dbReference>
<protein>
    <recommendedName>
        <fullName evidence="3">ENT domain-containing protein</fullName>
    </recommendedName>
</protein>
<dbReference type="AlphaFoldDB" id="A0A484NLK1"/>
<keyword evidence="2" id="KW-0539">Nucleus</keyword>
<name>A0A484NLK1_9ASTE</name>
<dbReference type="InterPro" id="IPR008395">
    <property type="entry name" value="Agenet-like_dom"/>
</dbReference>
<proteinExistence type="predicted"/>
<dbReference type="OrthoDB" id="663550at2759"/>
<dbReference type="PROSITE" id="PS51138">
    <property type="entry name" value="ENT"/>
    <property type="match status" value="1"/>
</dbReference>
<dbReference type="InterPro" id="IPR014002">
    <property type="entry name" value="Agenet_dom_plant"/>
</dbReference>
<sequence>MRYKKGNLVEVLDESKPPFGSRRCAEVVGKTGDDYVVRYNARDTSGVFLEMVSKKSIRPCPPLVELSGRWAPGDVVEVFLNCTWRMAIVSKVIKKKHILVRLVGSSNEFKVENCNVRVRQLWKDGRWAIVGKDPTKKSTNISRIRSNITKSRANPRGNHERKLHHINVPCIGFSRTQKRGLWTHTHPRREDDNGAESDSASVCSSVGSCSSAATSPKFSVVPTCDSDERKSEGESVREEIHRLELRAYRATIEALYASGPLSWEQETLITNLRVYLNISNDEHSLELRNLISNASSSFSNVS</sequence>
<evidence type="ECO:0000256" key="2">
    <source>
        <dbReference type="ARBA" id="ARBA00023242"/>
    </source>
</evidence>
<dbReference type="PANTHER" id="PTHR31917">
    <property type="entry name" value="AGENET DOMAIN-CONTAINING PROTEIN-RELATED"/>
    <property type="match status" value="1"/>
</dbReference>
<evidence type="ECO:0000313" key="5">
    <source>
        <dbReference type="Proteomes" id="UP000595140"/>
    </source>
</evidence>
<gene>
    <name evidence="4" type="ORF">CCAM_LOCUS43638</name>
</gene>
<organism evidence="4 5">
    <name type="scientific">Cuscuta campestris</name>
    <dbReference type="NCBI Taxonomy" id="132261"/>
    <lineage>
        <taxon>Eukaryota</taxon>
        <taxon>Viridiplantae</taxon>
        <taxon>Streptophyta</taxon>
        <taxon>Embryophyta</taxon>
        <taxon>Tracheophyta</taxon>
        <taxon>Spermatophyta</taxon>
        <taxon>Magnoliopsida</taxon>
        <taxon>eudicotyledons</taxon>
        <taxon>Gunneridae</taxon>
        <taxon>Pentapetalae</taxon>
        <taxon>asterids</taxon>
        <taxon>lamiids</taxon>
        <taxon>Solanales</taxon>
        <taxon>Convolvulaceae</taxon>
        <taxon>Cuscuteae</taxon>
        <taxon>Cuscuta</taxon>
        <taxon>Cuscuta subgen. Grammica</taxon>
        <taxon>Cuscuta sect. Cleistogrammica</taxon>
    </lineage>
</organism>
<dbReference type="Gene3D" id="1.10.1240.40">
    <property type="entry name" value="ENT domain"/>
    <property type="match status" value="1"/>
</dbReference>
<feature type="domain" description="ENT" evidence="3">
    <location>
        <begin position="236"/>
        <end position="302"/>
    </location>
</feature>
<evidence type="ECO:0000259" key="3">
    <source>
        <dbReference type="PROSITE" id="PS51138"/>
    </source>
</evidence>
<dbReference type="PANTHER" id="PTHR31917:SF5">
    <property type="entry name" value="OS02G0204500 PROTEIN"/>
    <property type="match status" value="1"/>
</dbReference>
<evidence type="ECO:0000313" key="4">
    <source>
        <dbReference type="EMBL" id="VFR01863.1"/>
    </source>
</evidence>
<evidence type="ECO:0000256" key="1">
    <source>
        <dbReference type="ARBA" id="ARBA00004123"/>
    </source>
</evidence>
<accession>A0A484NLK1</accession>